<keyword evidence="2 6" id="KW-0812">Transmembrane</keyword>
<gene>
    <name evidence="7" type="ORF">PSHT_12411</name>
</gene>
<evidence type="ECO:0000256" key="1">
    <source>
        <dbReference type="ARBA" id="ARBA00004141"/>
    </source>
</evidence>
<evidence type="ECO:0000256" key="5">
    <source>
        <dbReference type="SAM" id="MobiDB-lite"/>
    </source>
</evidence>
<feature type="region of interest" description="Disordered" evidence="5">
    <location>
        <begin position="49"/>
        <end position="80"/>
    </location>
</feature>
<dbReference type="VEuPathDB" id="FungiDB:PSHT_12411"/>
<dbReference type="Pfam" id="PF05277">
    <property type="entry name" value="DUF726"/>
    <property type="match status" value="1"/>
</dbReference>
<comment type="caution">
    <text evidence="7">The sequence shown here is derived from an EMBL/GenBank/DDBJ whole genome shotgun (WGS) entry which is preliminary data.</text>
</comment>
<dbReference type="EMBL" id="PKSM01000227">
    <property type="protein sequence ID" value="POW01684.1"/>
    <property type="molecule type" value="Genomic_DNA"/>
</dbReference>
<evidence type="ECO:0008006" key="9">
    <source>
        <dbReference type="Google" id="ProtNLM"/>
    </source>
</evidence>
<feature type="transmembrane region" description="Helical" evidence="6">
    <location>
        <begin position="366"/>
        <end position="391"/>
    </location>
</feature>
<evidence type="ECO:0000313" key="7">
    <source>
        <dbReference type="EMBL" id="POW01684.1"/>
    </source>
</evidence>
<evidence type="ECO:0000256" key="6">
    <source>
        <dbReference type="SAM" id="Phobius"/>
    </source>
</evidence>
<name>A0A2S4UWM0_9BASI</name>
<accession>A0A2S4UWM0</accession>
<evidence type="ECO:0000256" key="3">
    <source>
        <dbReference type="ARBA" id="ARBA00022989"/>
    </source>
</evidence>
<feature type="compositionally biased region" description="Low complexity" evidence="5">
    <location>
        <begin position="60"/>
        <end position="71"/>
    </location>
</feature>
<dbReference type="Proteomes" id="UP000238274">
    <property type="component" value="Unassembled WGS sequence"/>
</dbReference>
<evidence type="ECO:0000256" key="2">
    <source>
        <dbReference type="ARBA" id="ARBA00022692"/>
    </source>
</evidence>
<dbReference type="PANTHER" id="PTHR17920">
    <property type="entry name" value="TRANSMEMBRANE AND COILED-COIL DOMAIN-CONTAINING PROTEIN 4 TMCO4"/>
    <property type="match status" value="1"/>
</dbReference>
<dbReference type="PANTHER" id="PTHR17920:SF23">
    <property type="entry name" value="DUF726-DOMAIN-CONTAINING PROTEIN"/>
    <property type="match status" value="1"/>
</dbReference>
<protein>
    <recommendedName>
        <fullName evidence="9">DUF726-domain-containing protein</fullName>
    </recommendedName>
</protein>
<feature type="region of interest" description="Disordered" evidence="5">
    <location>
        <begin position="282"/>
        <end position="310"/>
    </location>
</feature>
<evidence type="ECO:0000256" key="4">
    <source>
        <dbReference type="ARBA" id="ARBA00023136"/>
    </source>
</evidence>
<organism evidence="7 8">
    <name type="scientific">Puccinia striiformis</name>
    <dbReference type="NCBI Taxonomy" id="27350"/>
    <lineage>
        <taxon>Eukaryota</taxon>
        <taxon>Fungi</taxon>
        <taxon>Dikarya</taxon>
        <taxon>Basidiomycota</taxon>
        <taxon>Pucciniomycotina</taxon>
        <taxon>Pucciniomycetes</taxon>
        <taxon>Pucciniales</taxon>
        <taxon>Pucciniaceae</taxon>
        <taxon>Puccinia</taxon>
    </lineage>
</organism>
<dbReference type="GO" id="GO:0016020">
    <property type="term" value="C:membrane"/>
    <property type="evidence" value="ECO:0007669"/>
    <property type="project" value="UniProtKB-SubCell"/>
</dbReference>
<reference evidence="8" key="3">
    <citation type="journal article" date="2018" name="Mol. Plant Microbe Interact.">
        <title>Genome sequence resources for the wheat stripe rust pathogen (Puccinia striiformis f. sp. tritici) and the barley stripe rust pathogen (Puccinia striiformis f. sp. hordei).</title>
        <authorList>
            <person name="Xia C."/>
            <person name="Wang M."/>
            <person name="Yin C."/>
            <person name="Cornejo O.E."/>
            <person name="Hulbert S.H."/>
            <person name="Chen X."/>
        </authorList>
    </citation>
    <scope>NUCLEOTIDE SEQUENCE [LARGE SCALE GENOMIC DNA]</scope>
    <source>
        <strain evidence="8">93TX-2</strain>
    </source>
</reference>
<feature type="compositionally biased region" description="Pro residues" evidence="5">
    <location>
        <begin position="49"/>
        <end position="59"/>
    </location>
</feature>
<dbReference type="VEuPathDB" id="FungiDB:PSTT_10085"/>
<dbReference type="AlphaFoldDB" id="A0A2S4UWM0"/>
<dbReference type="InterPro" id="IPR007941">
    <property type="entry name" value="DUF726"/>
</dbReference>
<comment type="subcellular location">
    <subcellularLocation>
        <location evidence="1">Membrane</location>
        <topology evidence="1">Multi-pass membrane protein</topology>
    </subcellularLocation>
</comment>
<feature type="transmembrane region" description="Helical" evidence="6">
    <location>
        <begin position="327"/>
        <end position="360"/>
    </location>
</feature>
<keyword evidence="8" id="KW-1185">Reference proteome</keyword>
<evidence type="ECO:0000313" key="8">
    <source>
        <dbReference type="Proteomes" id="UP000238274"/>
    </source>
</evidence>
<sequence length="681" mass="74509">MDNQTKVDLFFEKWEPFHLQIVSIAIKYASEEVQANRLDQSFQPLCSPSLPPITNPPSPTTSTTTSTSTIPEVAHSPTPSEKDATFEFLIAKDVPPDQDHQPTLDRSVEKVLDDHLDPVEVDYAELAGSEAEKEIKEEIEEEKAEEADESVNQEWLEIRKNECERWVKFMLSKLKVDPISLPENPLESDLTELSKELPASIGVEIIHDLVILSLSASHTPPELTNSKPTSEQENILNYSALDRQLVFQVAEALKIDTRTVYGAEKLVAQELFFILQKTQEDTQAEGDGDGSLVDERAEEEEGEKSNESKLSKGSKAAIRAAAGKKKWLRYLGAGAGVIVGGVAIGLTGGLAAPILAPFLVGLSGGALGFLATSGGAILIGTLFGLAGGGLVGYRAQRRLKGIDEFTFERLSDQDGGLDGDLPHIPSLHATIVMTGFLLTPTEYKDPWISTLSKTIDRRDVYALKVETEALLAAGKDLESYVRDILLQHGATEIIRHTILASVCAALLLPASIYKAAVMALDNEYQRTRDICQKAGILLADMIEQRAHGARPLTLIGSGMGSITIFKALLELSKRGRGAGEFMIDQVILICSPLSPSPVEWKTVRRMTTRRVVNVYSKNDWVLAILARLDSLLSARRVAHVAGLRDLKLPHISSVDISDLVQGHLELSSKIPLILERIDINR</sequence>
<dbReference type="OrthoDB" id="277931at2759"/>
<reference evidence="8" key="2">
    <citation type="journal article" date="2018" name="BMC Genomics">
        <title>Genomic insights into host adaptation between the wheat stripe rust pathogen (Puccinia striiformis f. sp. tritici) and the barley stripe rust pathogen (Puccinia striiformis f. sp. hordei).</title>
        <authorList>
            <person name="Xia C."/>
            <person name="Wang M."/>
            <person name="Yin C."/>
            <person name="Cornejo O.E."/>
            <person name="Hulbert S.H."/>
            <person name="Chen X."/>
        </authorList>
    </citation>
    <scope>NUCLEOTIDE SEQUENCE [LARGE SCALE GENOMIC DNA]</scope>
    <source>
        <strain evidence="8">93TX-2</strain>
    </source>
</reference>
<reference evidence="7 8" key="1">
    <citation type="submission" date="2017-12" db="EMBL/GenBank/DDBJ databases">
        <title>Gene loss provides genomic basis for host adaptation in cereal stripe rust fungi.</title>
        <authorList>
            <person name="Xia C."/>
        </authorList>
    </citation>
    <scope>NUCLEOTIDE SEQUENCE [LARGE SCALE GENOMIC DNA]</scope>
    <source>
        <strain evidence="7 8">93TX-2</strain>
    </source>
</reference>
<proteinExistence type="predicted"/>
<keyword evidence="4 6" id="KW-0472">Membrane</keyword>
<keyword evidence="3 6" id="KW-1133">Transmembrane helix</keyword>